<evidence type="ECO:0000313" key="3">
    <source>
        <dbReference type="Proteomes" id="UP001201163"/>
    </source>
</evidence>
<gene>
    <name evidence="2" type="ORF">EDB92DRAFT_1453089</name>
</gene>
<evidence type="ECO:0000313" key="2">
    <source>
        <dbReference type="EMBL" id="KAH8984908.1"/>
    </source>
</evidence>
<feature type="compositionally biased region" description="Basic and acidic residues" evidence="1">
    <location>
        <begin position="203"/>
        <end position="214"/>
    </location>
</feature>
<organism evidence="2 3">
    <name type="scientific">Lactarius akahatsu</name>
    <dbReference type="NCBI Taxonomy" id="416441"/>
    <lineage>
        <taxon>Eukaryota</taxon>
        <taxon>Fungi</taxon>
        <taxon>Dikarya</taxon>
        <taxon>Basidiomycota</taxon>
        <taxon>Agaricomycotina</taxon>
        <taxon>Agaricomycetes</taxon>
        <taxon>Russulales</taxon>
        <taxon>Russulaceae</taxon>
        <taxon>Lactarius</taxon>
    </lineage>
</organism>
<feature type="region of interest" description="Disordered" evidence="1">
    <location>
        <begin position="156"/>
        <end position="219"/>
    </location>
</feature>
<sequence length="477" mass="53392">MALFGTWRRTTSHSGQCVHKTGRYNHIRCRPQCNKAIRDGVFESRSCAIFTVASKASKLQHNYSFHPPLLLTRFLNLITMSHGYSLRPNAKGRMEKRLNAYVAAFGEENKNNIVAAPSETGEGIRLVFDREQSLAPVPGGPIEQGHTSTSEDVIIIDDSDSDSGGADCDSDSGSESDTSSSPQTPPRVHFEPTSVLRTPRPQRHGEQRQEDWREGSVASSVSVADSMASLVERGRVLRSQLQDVQAGRRRVEEQRRAEGQRIRVEQIHRLFEEQERCLRERLTALQQEYEQVIAQLDQEGSEGFSVKEESETESNFEYTPTETSESGQQRRRSPTPWAYPGRRENRQKSLTPWAEPGNVPPNVRFASPSLSPSSSPPPVPVAGPSHMGPSMMEQHRQEQSGRGLRRQHAQHMFVSPHKYSNTGGGFVTVTQRVQKLGPSGTAVFNAYTNEPVVETKRYRVRADVLQGIDEDSDMEDL</sequence>
<dbReference type="Proteomes" id="UP001201163">
    <property type="component" value="Unassembled WGS sequence"/>
</dbReference>
<keyword evidence="3" id="KW-1185">Reference proteome</keyword>
<evidence type="ECO:0000256" key="1">
    <source>
        <dbReference type="SAM" id="MobiDB-lite"/>
    </source>
</evidence>
<feature type="region of interest" description="Disordered" evidence="1">
    <location>
        <begin position="300"/>
        <end position="398"/>
    </location>
</feature>
<feature type="compositionally biased region" description="Polar residues" evidence="1">
    <location>
        <begin position="313"/>
        <end position="327"/>
    </location>
</feature>
<proteinExistence type="predicted"/>
<name>A0AAD4Q7P2_9AGAM</name>
<protein>
    <submittedName>
        <fullName evidence="2">Uncharacterized protein</fullName>
    </submittedName>
</protein>
<dbReference type="EMBL" id="JAKELL010000070">
    <property type="protein sequence ID" value="KAH8984908.1"/>
    <property type="molecule type" value="Genomic_DNA"/>
</dbReference>
<accession>A0AAD4Q7P2</accession>
<reference evidence="2" key="1">
    <citation type="submission" date="2022-01" db="EMBL/GenBank/DDBJ databases">
        <title>Comparative genomics reveals a dynamic genome evolution in the ectomycorrhizal milk-cap (Lactarius) mushrooms.</title>
        <authorList>
            <consortium name="DOE Joint Genome Institute"/>
            <person name="Lebreton A."/>
            <person name="Tang N."/>
            <person name="Kuo A."/>
            <person name="LaButti K."/>
            <person name="Drula E."/>
            <person name="Barry K."/>
            <person name="Clum A."/>
            <person name="Lipzen A."/>
            <person name="Mousain D."/>
            <person name="Ng V."/>
            <person name="Wang R."/>
            <person name="Wang X."/>
            <person name="Dai Y."/>
            <person name="Henrissat B."/>
            <person name="Grigoriev I.V."/>
            <person name="Guerin-Laguette A."/>
            <person name="Yu F."/>
            <person name="Martin F.M."/>
        </authorList>
    </citation>
    <scope>NUCLEOTIDE SEQUENCE</scope>
    <source>
        <strain evidence="2">QP</strain>
    </source>
</reference>
<dbReference type="AlphaFoldDB" id="A0AAD4Q7P2"/>
<comment type="caution">
    <text evidence="2">The sequence shown here is derived from an EMBL/GenBank/DDBJ whole genome shotgun (WGS) entry which is preliminary data.</text>
</comment>